<dbReference type="PANTHER" id="PTHR30055:SF234">
    <property type="entry name" value="HTH-TYPE TRANSCRIPTIONAL REGULATOR BETI"/>
    <property type="match status" value="1"/>
</dbReference>
<name>A0A370HS47_9NOCA</name>
<dbReference type="InterPro" id="IPR009057">
    <property type="entry name" value="Homeodomain-like_sf"/>
</dbReference>
<proteinExistence type="predicted"/>
<keyword evidence="3" id="KW-0804">Transcription</keyword>
<dbReference type="PRINTS" id="PR00455">
    <property type="entry name" value="HTHTETR"/>
</dbReference>
<feature type="DNA-binding region" description="H-T-H motif" evidence="4">
    <location>
        <begin position="37"/>
        <end position="56"/>
    </location>
</feature>
<evidence type="ECO:0000256" key="1">
    <source>
        <dbReference type="ARBA" id="ARBA00023015"/>
    </source>
</evidence>
<comment type="caution">
    <text evidence="6">The sequence shown here is derived from an EMBL/GenBank/DDBJ whole genome shotgun (WGS) entry which is preliminary data.</text>
</comment>
<dbReference type="Proteomes" id="UP000254869">
    <property type="component" value="Unassembled WGS sequence"/>
</dbReference>
<dbReference type="InterPro" id="IPR050109">
    <property type="entry name" value="HTH-type_TetR-like_transc_reg"/>
</dbReference>
<organism evidence="6 7">
    <name type="scientific">Nocardia pseudobrasiliensis</name>
    <dbReference type="NCBI Taxonomy" id="45979"/>
    <lineage>
        <taxon>Bacteria</taxon>
        <taxon>Bacillati</taxon>
        <taxon>Actinomycetota</taxon>
        <taxon>Actinomycetes</taxon>
        <taxon>Mycobacteriales</taxon>
        <taxon>Nocardiaceae</taxon>
        <taxon>Nocardia</taxon>
    </lineage>
</organism>
<keyword evidence="7" id="KW-1185">Reference proteome</keyword>
<dbReference type="PANTHER" id="PTHR30055">
    <property type="entry name" value="HTH-TYPE TRANSCRIPTIONAL REGULATOR RUTR"/>
    <property type="match status" value="1"/>
</dbReference>
<dbReference type="SUPFAM" id="SSF46689">
    <property type="entry name" value="Homeodomain-like"/>
    <property type="match status" value="1"/>
</dbReference>
<accession>A0A370HS47</accession>
<evidence type="ECO:0000313" key="6">
    <source>
        <dbReference type="EMBL" id="RDI61359.1"/>
    </source>
</evidence>
<dbReference type="RefSeq" id="WP_068005805.1">
    <property type="nucleotide sequence ID" value="NZ_QQBC01000014.1"/>
</dbReference>
<dbReference type="InterPro" id="IPR001647">
    <property type="entry name" value="HTH_TetR"/>
</dbReference>
<dbReference type="Gene3D" id="1.10.357.10">
    <property type="entry name" value="Tetracycline Repressor, domain 2"/>
    <property type="match status" value="1"/>
</dbReference>
<evidence type="ECO:0000256" key="2">
    <source>
        <dbReference type="ARBA" id="ARBA00023125"/>
    </source>
</evidence>
<gene>
    <name evidence="6" type="ORF">DFR76_11484</name>
</gene>
<evidence type="ECO:0000313" key="7">
    <source>
        <dbReference type="Proteomes" id="UP000254869"/>
    </source>
</evidence>
<reference evidence="6 7" key="1">
    <citation type="submission" date="2018-07" db="EMBL/GenBank/DDBJ databases">
        <title>Genomic Encyclopedia of Type Strains, Phase IV (KMG-IV): sequencing the most valuable type-strain genomes for metagenomic binning, comparative biology and taxonomic classification.</title>
        <authorList>
            <person name="Goeker M."/>
        </authorList>
    </citation>
    <scope>NUCLEOTIDE SEQUENCE [LARGE SCALE GENOMIC DNA]</scope>
    <source>
        <strain evidence="6 7">DSM 44290</strain>
    </source>
</reference>
<keyword evidence="2 4" id="KW-0238">DNA-binding</keyword>
<feature type="domain" description="HTH tetR-type" evidence="5">
    <location>
        <begin position="14"/>
        <end position="74"/>
    </location>
</feature>
<dbReference type="GO" id="GO:0000976">
    <property type="term" value="F:transcription cis-regulatory region binding"/>
    <property type="evidence" value="ECO:0007669"/>
    <property type="project" value="TreeGrafter"/>
</dbReference>
<sequence>MSEIRIDGRKLRYQHRRPELLEAATEYVLDHGVAELSLRPMATALGVSHATLIRHFETKDALIAEVLERIRTDFVSRLLSEELSEATTGSELMRAIWDRLCQPREQRQFRVLFELAAAAGYSDARGTALPENLITTWIALIEESLVRYGWPRRTVATAATVVLAQVRGLQIDLITTGDRDRVDAAFELLLDMLERTGLEHRSAEAE</sequence>
<dbReference type="STRING" id="1210086.GCA_001613105_06478"/>
<evidence type="ECO:0000259" key="5">
    <source>
        <dbReference type="PROSITE" id="PS50977"/>
    </source>
</evidence>
<dbReference type="PROSITE" id="PS50977">
    <property type="entry name" value="HTH_TETR_2"/>
    <property type="match status" value="1"/>
</dbReference>
<dbReference type="EMBL" id="QQBC01000014">
    <property type="protein sequence ID" value="RDI61359.1"/>
    <property type="molecule type" value="Genomic_DNA"/>
</dbReference>
<dbReference type="AlphaFoldDB" id="A0A370HS47"/>
<dbReference type="Pfam" id="PF00440">
    <property type="entry name" value="TetR_N"/>
    <property type="match status" value="1"/>
</dbReference>
<keyword evidence="1" id="KW-0805">Transcription regulation</keyword>
<evidence type="ECO:0000256" key="3">
    <source>
        <dbReference type="ARBA" id="ARBA00023163"/>
    </source>
</evidence>
<dbReference type="GO" id="GO:0003700">
    <property type="term" value="F:DNA-binding transcription factor activity"/>
    <property type="evidence" value="ECO:0007669"/>
    <property type="project" value="TreeGrafter"/>
</dbReference>
<evidence type="ECO:0000256" key="4">
    <source>
        <dbReference type="PROSITE-ProRule" id="PRU00335"/>
    </source>
</evidence>
<protein>
    <submittedName>
        <fullName evidence="6">TetR family transcriptional regulator</fullName>
    </submittedName>
</protein>